<gene>
    <name evidence="3" type="ORF">B0H16DRAFT_358209</name>
</gene>
<evidence type="ECO:0000313" key="4">
    <source>
        <dbReference type="Proteomes" id="UP001215598"/>
    </source>
</evidence>
<feature type="transmembrane region" description="Helical" evidence="2">
    <location>
        <begin position="20"/>
        <end position="42"/>
    </location>
</feature>
<organism evidence="3 4">
    <name type="scientific">Mycena metata</name>
    <dbReference type="NCBI Taxonomy" id="1033252"/>
    <lineage>
        <taxon>Eukaryota</taxon>
        <taxon>Fungi</taxon>
        <taxon>Dikarya</taxon>
        <taxon>Basidiomycota</taxon>
        <taxon>Agaricomycotina</taxon>
        <taxon>Agaricomycetes</taxon>
        <taxon>Agaricomycetidae</taxon>
        <taxon>Agaricales</taxon>
        <taxon>Marasmiineae</taxon>
        <taxon>Mycenaceae</taxon>
        <taxon>Mycena</taxon>
    </lineage>
</organism>
<feature type="transmembrane region" description="Helical" evidence="2">
    <location>
        <begin position="54"/>
        <end position="74"/>
    </location>
</feature>
<evidence type="ECO:0000256" key="1">
    <source>
        <dbReference type="SAM" id="MobiDB-lite"/>
    </source>
</evidence>
<evidence type="ECO:0000256" key="2">
    <source>
        <dbReference type="SAM" id="Phobius"/>
    </source>
</evidence>
<dbReference type="AlphaFoldDB" id="A0AAD7HJS1"/>
<keyword evidence="2" id="KW-1133">Transmembrane helix</keyword>
<feature type="transmembrane region" description="Helical" evidence="2">
    <location>
        <begin position="217"/>
        <end position="238"/>
    </location>
</feature>
<dbReference type="EMBL" id="JARKIB010000221">
    <property type="protein sequence ID" value="KAJ7722329.1"/>
    <property type="molecule type" value="Genomic_DNA"/>
</dbReference>
<keyword evidence="4" id="KW-1185">Reference proteome</keyword>
<feature type="region of interest" description="Disordered" evidence="1">
    <location>
        <begin position="329"/>
        <end position="365"/>
    </location>
</feature>
<evidence type="ECO:0000313" key="3">
    <source>
        <dbReference type="EMBL" id="KAJ7722329.1"/>
    </source>
</evidence>
<proteinExistence type="predicted"/>
<feature type="transmembrane region" description="Helical" evidence="2">
    <location>
        <begin position="264"/>
        <end position="284"/>
    </location>
</feature>
<reference evidence="3" key="1">
    <citation type="submission" date="2023-03" db="EMBL/GenBank/DDBJ databases">
        <title>Massive genome expansion in bonnet fungi (Mycena s.s.) driven by repeated elements and novel gene families across ecological guilds.</title>
        <authorList>
            <consortium name="Lawrence Berkeley National Laboratory"/>
            <person name="Harder C.B."/>
            <person name="Miyauchi S."/>
            <person name="Viragh M."/>
            <person name="Kuo A."/>
            <person name="Thoen E."/>
            <person name="Andreopoulos B."/>
            <person name="Lu D."/>
            <person name="Skrede I."/>
            <person name="Drula E."/>
            <person name="Henrissat B."/>
            <person name="Morin E."/>
            <person name="Kohler A."/>
            <person name="Barry K."/>
            <person name="LaButti K."/>
            <person name="Morin E."/>
            <person name="Salamov A."/>
            <person name="Lipzen A."/>
            <person name="Mereny Z."/>
            <person name="Hegedus B."/>
            <person name="Baldrian P."/>
            <person name="Stursova M."/>
            <person name="Weitz H."/>
            <person name="Taylor A."/>
            <person name="Grigoriev I.V."/>
            <person name="Nagy L.G."/>
            <person name="Martin F."/>
            <person name="Kauserud H."/>
        </authorList>
    </citation>
    <scope>NUCLEOTIDE SEQUENCE</scope>
    <source>
        <strain evidence="3">CBHHK182m</strain>
    </source>
</reference>
<dbReference type="Gene3D" id="1.20.1070.10">
    <property type="entry name" value="Rhodopsin 7-helix transmembrane proteins"/>
    <property type="match status" value="1"/>
</dbReference>
<feature type="transmembrane region" description="Helical" evidence="2">
    <location>
        <begin position="125"/>
        <end position="144"/>
    </location>
</feature>
<accession>A0AAD7HJS1</accession>
<keyword evidence="2" id="KW-0472">Membrane</keyword>
<name>A0AAD7HJS1_9AGAR</name>
<feature type="transmembrane region" description="Helical" evidence="2">
    <location>
        <begin position="86"/>
        <end position="113"/>
    </location>
</feature>
<comment type="caution">
    <text evidence="3">The sequence shown here is derived from an EMBL/GenBank/DDBJ whole genome shotgun (WGS) entry which is preliminary data.</text>
</comment>
<dbReference type="Proteomes" id="UP001215598">
    <property type="component" value="Unassembled WGS sequence"/>
</dbReference>
<keyword evidence="2" id="KW-0812">Transmembrane</keyword>
<sequence length="365" mass="40272">MSNTKLHVPNALDAHLEDVVLAFGIAGVVLPALLLLVIAYAAWNPVSRHHLNRVSFRLLVCALISNLIFAATSIPTFSGPSAGCSFMAFFGLSILMFTACMFFCIALNLQLVLVHHVNGNLMEKFYYIGSVAVVAILNITPYAAGQFGYYNGTCWFSNPLPEVQFRWLLGSQSVWMLLMSTGEVVCFVVILGYMYRMHSPAIGKPPIVAYRSFILRIGLYPLLSCCLNFSGSILDIWLSKNPVPTELQWRLSFVDLCVFGLRPILYTFLAVADPGFLCAIRALLNNSKTTHSISPTSFTNFSAQKNGSTTAVSHSAISEAKGKPWLVEHEAEQSGLSEAERDDKELQVEVDAQTRSEAEDIMRQI</sequence>
<feature type="transmembrane region" description="Helical" evidence="2">
    <location>
        <begin position="174"/>
        <end position="196"/>
    </location>
</feature>
<protein>
    <submittedName>
        <fullName evidence="3">Uncharacterized protein</fullName>
    </submittedName>
</protein>